<evidence type="ECO:0000313" key="2">
    <source>
        <dbReference type="Proteomes" id="UP000563151"/>
    </source>
</evidence>
<dbReference type="Proteomes" id="UP000563151">
    <property type="component" value="Unassembled WGS sequence"/>
</dbReference>
<accession>A0A923J2J7</accession>
<dbReference type="AlphaFoldDB" id="A0A923J2J7"/>
<proteinExistence type="predicted"/>
<keyword evidence="2" id="KW-1185">Reference proteome</keyword>
<sequence>MLLDFTRNYGSGNILSHKDNANMFNYNQNNHLKLYKKTDEKIDTIEAIDSWRIQKSKLTKLLKISKEKYQKKK</sequence>
<evidence type="ECO:0000313" key="1">
    <source>
        <dbReference type="EMBL" id="MBC2398785.1"/>
    </source>
</evidence>
<name>A0A923J2J7_CLOTT</name>
<comment type="caution">
    <text evidence="1">The sequence shown here is derived from an EMBL/GenBank/DDBJ whole genome shotgun (WGS) entry which is preliminary data.</text>
</comment>
<gene>
    <name evidence="1" type="ORF">HGG79_13530</name>
</gene>
<reference evidence="1 2" key="1">
    <citation type="submission" date="2020-04" db="EMBL/GenBank/DDBJ databases">
        <title>Genomic insights into acetone-butanol-ethanol (ABE) fermentation by sequencing solventogenic clostridia strains.</title>
        <authorList>
            <person name="Brown S."/>
        </authorList>
    </citation>
    <scope>NUCLEOTIDE SEQUENCE [LARGE SCALE GENOMIC DNA]</scope>
    <source>
        <strain evidence="1 2">DJ011</strain>
    </source>
</reference>
<organism evidence="1 2">
    <name type="scientific">Clostridium tetanomorphum</name>
    <dbReference type="NCBI Taxonomy" id="1553"/>
    <lineage>
        <taxon>Bacteria</taxon>
        <taxon>Bacillati</taxon>
        <taxon>Bacillota</taxon>
        <taxon>Clostridia</taxon>
        <taxon>Eubacteriales</taxon>
        <taxon>Clostridiaceae</taxon>
        <taxon>Clostridium</taxon>
    </lineage>
</organism>
<dbReference type="EMBL" id="JAAZWO010000018">
    <property type="protein sequence ID" value="MBC2398785.1"/>
    <property type="molecule type" value="Genomic_DNA"/>
</dbReference>
<dbReference type="RefSeq" id="WP_035145404.1">
    <property type="nucleotide sequence ID" value="NZ_JAAZWO010000018.1"/>
</dbReference>
<protein>
    <submittedName>
        <fullName evidence="1">Uncharacterized protein</fullName>
    </submittedName>
</protein>